<evidence type="ECO:0000313" key="1">
    <source>
        <dbReference type="EMBL" id="MBW61075.1"/>
    </source>
</evidence>
<reference evidence="1" key="1">
    <citation type="submission" date="2018-01" db="EMBL/GenBank/DDBJ databases">
        <title>An insight into the sialome of Amazonian anophelines.</title>
        <authorList>
            <person name="Ribeiro J.M."/>
            <person name="Scarpassa V."/>
            <person name="Calvo E."/>
        </authorList>
    </citation>
    <scope>NUCLEOTIDE SEQUENCE</scope>
    <source>
        <tissue evidence="1">Salivary glands</tissue>
    </source>
</reference>
<dbReference type="AlphaFoldDB" id="A0A2M4C762"/>
<name>A0A2M4C762_9DIPT</name>
<protein>
    <submittedName>
        <fullName evidence="1">Putative secreted protein</fullName>
    </submittedName>
</protein>
<proteinExistence type="predicted"/>
<accession>A0A2M4C762</accession>
<dbReference type="EMBL" id="GGFJ01011934">
    <property type="protein sequence ID" value="MBW61075.1"/>
    <property type="molecule type" value="Transcribed_RNA"/>
</dbReference>
<sequence>MVVAVVVVVVARIVGQDTQLGLRALAVCGLALCTSVLSLLNPAPCLPACLPLAQVCRTWTKHSDNDGGPEDLLAASRPPHRQAPFRGTEAAVDRVCMCMCPLAGPSRLCERMQQLLLPPLPPTKKNLCR</sequence>
<organism evidence="1">
    <name type="scientific">Anopheles marajoara</name>
    <dbReference type="NCBI Taxonomy" id="58244"/>
    <lineage>
        <taxon>Eukaryota</taxon>
        <taxon>Metazoa</taxon>
        <taxon>Ecdysozoa</taxon>
        <taxon>Arthropoda</taxon>
        <taxon>Hexapoda</taxon>
        <taxon>Insecta</taxon>
        <taxon>Pterygota</taxon>
        <taxon>Neoptera</taxon>
        <taxon>Endopterygota</taxon>
        <taxon>Diptera</taxon>
        <taxon>Nematocera</taxon>
        <taxon>Culicoidea</taxon>
        <taxon>Culicidae</taxon>
        <taxon>Anophelinae</taxon>
        <taxon>Anopheles</taxon>
    </lineage>
</organism>